<feature type="transmembrane region" description="Helical" evidence="2">
    <location>
        <begin position="172"/>
        <end position="196"/>
    </location>
</feature>
<proteinExistence type="predicted"/>
<keyword evidence="2" id="KW-1133">Transmembrane helix</keyword>
<gene>
    <name evidence="4" type="ORF">PoMZ_03108</name>
</gene>
<dbReference type="VEuPathDB" id="FungiDB:M_BR32_EuGene_00121131"/>
<dbReference type="EMBL" id="CP034206">
    <property type="protein sequence ID" value="QBZ58166.1"/>
    <property type="molecule type" value="Genomic_DNA"/>
</dbReference>
<reference evidence="4 5" key="1">
    <citation type="journal article" date="2019" name="Mol. Biol. Evol.">
        <title>Blast fungal genomes show frequent chromosomal changes, gene gains and losses, and effector gene turnover.</title>
        <authorList>
            <person name="Gomez Luciano L.B."/>
            <person name="Jason Tsai I."/>
            <person name="Chuma I."/>
            <person name="Tosa Y."/>
            <person name="Chen Y.H."/>
            <person name="Li J.Y."/>
            <person name="Li M.Y."/>
            <person name="Jade Lu M.Y."/>
            <person name="Nakayashiki H."/>
            <person name="Li W.H."/>
        </authorList>
    </citation>
    <scope>NUCLEOTIDE SEQUENCE [LARGE SCALE GENOMIC DNA]</scope>
    <source>
        <strain evidence="4">MZ5-1-6</strain>
    </source>
</reference>
<evidence type="ECO:0000256" key="3">
    <source>
        <dbReference type="SAM" id="SignalP"/>
    </source>
</evidence>
<sequence length="284" mass="29833">MWLGAVLLLALGATAGAQDRSGEHVALCDCKNDAELVSSQMAYYLGVPDSTPVDVATVPNTPNGQARVWPSATTSALFTLTNVTFTAKLGPQVEVGAFAGTGSNGWPAPFNCWFTPSQKLYVYDGWTCAMVYDCSHDAANSTTPSTPSGAPTSRPTRAPNQPSDSSGISTPALIGVAVGSGVVAIIVIGAIGFVCVQRRRARDATRQMEERRSQSPPKSPCGGVFDAEGRWHQTIKPGPPQEMDGQYRGLEIHAGPTGGYREIDSTAVAAEVAGNRTHGSFYRG</sequence>
<keyword evidence="2" id="KW-0472">Membrane</keyword>
<name>A0A4P7NAT8_PYROR</name>
<feature type="chain" id="PRO_5044262506" evidence="3">
    <location>
        <begin position="18"/>
        <end position="284"/>
    </location>
</feature>
<accession>A0A4P7NAT8</accession>
<evidence type="ECO:0000313" key="4">
    <source>
        <dbReference type="EMBL" id="QBZ58166.1"/>
    </source>
</evidence>
<protein>
    <submittedName>
        <fullName evidence="4">Uncharacterized protein</fullName>
    </submittedName>
</protein>
<evidence type="ECO:0000313" key="5">
    <source>
        <dbReference type="Proteomes" id="UP000294847"/>
    </source>
</evidence>
<evidence type="ECO:0000256" key="1">
    <source>
        <dbReference type="SAM" id="MobiDB-lite"/>
    </source>
</evidence>
<organism evidence="4 5">
    <name type="scientific">Pyricularia oryzae</name>
    <name type="common">Rice blast fungus</name>
    <name type="synonym">Magnaporthe oryzae</name>
    <dbReference type="NCBI Taxonomy" id="318829"/>
    <lineage>
        <taxon>Eukaryota</taxon>
        <taxon>Fungi</taxon>
        <taxon>Dikarya</taxon>
        <taxon>Ascomycota</taxon>
        <taxon>Pezizomycotina</taxon>
        <taxon>Sordariomycetes</taxon>
        <taxon>Sordariomycetidae</taxon>
        <taxon>Magnaporthales</taxon>
        <taxon>Pyriculariaceae</taxon>
        <taxon>Pyricularia</taxon>
    </lineage>
</organism>
<dbReference type="AlphaFoldDB" id="A0A4P7NAT8"/>
<dbReference type="CDD" id="cd12087">
    <property type="entry name" value="TM_EGFR-like"/>
    <property type="match status" value="1"/>
</dbReference>
<feature type="compositionally biased region" description="Low complexity" evidence="1">
    <location>
        <begin position="141"/>
        <end position="156"/>
    </location>
</feature>
<feature type="signal peptide" evidence="3">
    <location>
        <begin position="1"/>
        <end position="17"/>
    </location>
</feature>
<keyword evidence="2" id="KW-0812">Transmembrane</keyword>
<evidence type="ECO:0000256" key="2">
    <source>
        <dbReference type="SAM" id="Phobius"/>
    </source>
</evidence>
<dbReference type="Proteomes" id="UP000294847">
    <property type="component" value="Chromosome 3"/>
</dbReference>
<keyword evidence="3" id="KW-0732">Signal</keyword>
<feature type="region of interest" description="Disordered" evidence="1">
    <location>
        <begin position="139"/>
        <end position="166"/>
    </location>
</feature>